<dbReference type="EMBL" id="JASNQZ010000007">
    <property type="protein sequence ID" value="KAL0954420.1"/>
    <property type="molecule type" value="Genomic_DNA"/>
</dbReference>
<evidence type="ECO:0000313" key="1">
    <source>
        <dbReference type="EMBL" id="KAL0954420.1"/>
    </source>
</evidence>
<gene>
    <name evidence="1" type="ORF">HGRIS_003406</name>
</gene>
<reference evidence="2" key="1">
    <citation type="submission" date="2024-06" db="EMBL/GenBank/DDBJ databases">
        <title>Multi-omics analyses provide insights into the biosynthesis of the anticancer antibiotic pleurotin in Hohenbuehelia grisea.</title>
        <authorList>
            <person name="Weaver J.A."/>
            <person name="Alberti F."/>
        </authorList>
    </citation>
    <scope>NUCLEOTIDE SEQUENCE [LARGE SCALE GENOMIC DNA]</scope>
    <source>
        <strain evidence="2">T-177</strain>
    </source>
</reference>
<evidence type="ECO:0000313" key="2">
    <source>
        <dbReference type="Proteomes" id="UP001556367"/>
    </source>
</evidence>
<organism evidence="1 2">
    <name type="scientific">Hohenbuehelia grisea</name>
    <dbReference type="NCBI Taxonomy" id="104357"/>
    <lineage>
        <taxon>Eukaryota</taxon>
        <taxon>Fungi</taxon>
        <taxon>Dikarya</taxon>
        <taxon>Basidiomycota</taxon>
        <taxon>Agaricomycotina</taxon>
        <taxon>Agaricomycetes</taxon>
        <taxon>Agaricomycetidae</taxon>
        <taxon>Agaricales</taxon>
        <taxon>Pleurotineae</taxon>
        <taxon>Pleurotaceae</taxon>
        <taxon>Hohenbuehelia</taxon>
    </lineage>
</organism>
<proteinExistence type="predicted"/>
<sequence length="132" mass="14887">MHDYVHLQRALAAKARNDDQMAMAENLLCSRSYLRATEHFPEDDEKHVWFLDCGLNKLFDVGAPLRTTLPVMKKIRAALPKMQKIWMNSALAKAGRDDRLALVLQAEDEAMDQLQKGSIGMEDIFRPSGASS</sequence>
<protein>
    <submittedName>
        <fullName evidence="1">Uncharacterized protein</fullName>
    </submittedName>
</protein>
<dbReference type="Proteomes" id="UP001556367">
    <property type="component" value="Unassembled WGS sequence"/>
</dbReference>
<accession>A0ABR3JG36</accession>
<keyword evidence="2" id="KW-1185">Reference proteome</keyword>
<name>A0ABR3JG36_9AGAR</name>
<comment type="caution">
    <text evidence="1">The sequence shown here is derived from an EMBL/GenBank/DDBJ whole genome shotgun (WGS) entry which is preliminary data.</text>
</comment>